<evidence type="ECO:0000259" key="3">
    <source>
        <dbReference type="Pfam" id="PF02894"/>
    </source>
</evidence>
<evidence type="ECO:0000313" key="4">
    <source>
        <dbReference type="EMBL" id="GAP13147.1"/>
    </source>
</evidence>
<evidence type="ECO:0000256" key="1">
    <source>
        <dbReference type="ARBA" id="ARBA00010928"/>
    </source>
</evidence>
<comment type="similarity">
    <text evidence="1">Belongs to the Gfo/Idh/MocA family.</text>
</comment>
<accession>A0A0S7BH10</accession>
<dbReference type="Gene3D" id="3.30.360.10">
    <property type="entry name" value="Dihydrodipicolinate Reductase, domain 2"/>
    <property type="match status" value="1"/>
</dbReference>
<dbReference type="Pfam" id="PF02894">
    <property type="entry name" value="GFO_IDH_MocA_C"/>
    <property type="match status" value="1"/>
</dbReference>
<feature type="domain" description="Gfo/Idh/MocA-like oxidoreductase C-terminal" evidence="3">
    <location>
        <begin position="138"/>
        <end position="337"/>
    </location>
</feature>
<name>A0A0S7BH10_9CHLR</name>
<dbReference type="STRING" id="360412.LARV_00898"/>
<dbReference type="InterPro" id="IPR004104">
    <property type="entry name" value="Gfo/Idh/MocA-like_OxRdtase_C"/>
</dbReference>
<evidence type="ECO:0000259" key="2">
    <source>
        <dbReference type="Pfam" id="PF01408"/>
    </source>
</evidence>
<dbReference type="PANTHER" id="PTHR43377:SF1">
    <property type="entry name" value="BILIVERDIN REDUCTASE A"/>
    <property type="match status" value="1"/>
</dbReference>
<feature type="domain" description="Gfo/Idh/MocA-like oxidoreductase N-terminal" evidence="2">
    <location>
        <begin position="6"/>
        <end position="125"/>
    </location>
</feature>
<protein>
    <submittedName>
        <fullName evidence="4">Predicted dehydrogenase</fullName>
    </submittedName>
</protein>
<dbReference type="SUPFAM" id="SSF55347">
    <property type="entry name" value="Glyceraldehyde-3-phosphate dehydrogenase-like, C-terminal domain"/>
    <property type="match status" value="1"/>
</dbReference>
<keyword evidence="5" id="KW-1185">Reference proteome</keyword>
<dbReference type="Gene3D" id="3.40.50.720">
    <property type="entry name" value="NAD(P)-binding Rossmann-like Domain"/>
    <property type="match status" value="1"/>
</dbReference>
<sequence length="346" mass="37994">MAMTVKICMVGAGRVGKNHSDAIMGYVPGAQITAMVDPADAVLQATADEYGIEARFNSLEQALDRADFDAVVITTPTFTHRELALQAAAAGKHVFLEKPMAMNLEECDAIIEGTRKAGVHLQLGFMRRFEPEFAAAAERIAAGEIGDPMMVKSNTHGPGLPPAWARDLRTSNGMLAEVNSHDWDCVRWLMGSDLNRVYTEIADFKGKENNVDTPHFYDNVLVNIRFESGGIGIISGICPCGYGYDARTEIVGTKGIMQIGELKGQDILVCTNRDQGLVIPIQRRWQERFKQGYIGEFHHFVECIQKDQTPKVGGAEGRMAVAGVLAGTRSFLEERPVYMKEILEGK</sequence>
<dbReference type="RefSeq" id="WP_075072503.1">
    <property type="nucleotide sequence ID" value="NZ_DF967972.1"/>
</dbReference>
<reference evidence="4" key="1">
    <citation type="submission" date="2015-07" db="EMBL/GenBank/DDBJ databases">
        <title>Draft Genome Sequences of Anaerolinea thermolimosa IMO-1, Bellilinea caldifistulae GOMI-1, Leptolinea tardivitalis YMTK-2, Levilinea saccharolytica KIBI-1,Longilinea arvoryzae KOME-1, Previously Described as Members of the Anaerolineaceae (Chloroflexi).</title>
        <authorList>
            <person name="Sekiguchi Y."/>
            <person name="Ohashi A."/>
            <person name="Matsuura N."/>
            <person name="Tourlousse M.D."/>
        </authorList>
    </citation>
    <scope>NUCLEOTIDE SEQUENCE [LARGE SCALE GENOMIC DNA]</scope>
    <source>
        <strain evidence="4">KOME-1</strain>
    </source>
</reference>
<dbReference type="PANTHER" id="PTHR43377">
    <property type="entry name" value="BILIVERDIN REDUCTASE A"/>
    <property type="match status" value="1"/>
</dbReference>
<dbReference type="InterPro" id="IPR036291">
    <property type="entry name" value="NAD(P)-bd_dom_sf"/>
</dbReference>
<dbReference type="AlphaFoldDB" id="A0A0S7BH10"/>
<evidence type="ECO:0000313" key="5">
    <source>
        <dbReference type="Proteomes" id="UP000055060"/>
    </source>
</evidence>
<proteinExistence type="inferred from homology"/>
<organism evidence="4">
    <name type="scientific">Longilinea arvoryzae</name>
    <dbReference type="NCBI Taxonomy" id="360412"/>
    <lineage>
        <taxon>Bacteria</taxon>
        <taxon>Bacillati</taxon>
        <taxon>Chloroflexota</taxon>
        <taxon>Anaerolineae</taxon>
        <taxon>Anaerolineales</taxon>
        <taxon>Anaerolineaceae</taxon>
        <taxon>Longilinea</taxon>
    </lineage>
</organism>
<dbReference type="SUPFAM" id="SSF51735">
    <property type="entry name" value="NAD(P)-binding Rossmann-fold domains"/>
    <property type="match status" value="1"/>
</dbReference>
<dbReference type="EMBL" id="DF967972">
    <property type="protein sequence ID" value="GAP13147.1"/>
    <property type="molecule type" value="Genomic_DNA"/>
</dbReference>
<dbReference type="InterPro" id="IPR000683">
    <property type="entry name" value="Gfo/Idh/MocA-like_OxRdtase_N"/>
</dbReference>
<dbReference type="InterPro" id="IPR051450">
    <property type="entry name" value="Gfo/Idh/MocA_Oxidoreductases"/>
</dbReference>
<dbReference type="Pfam" id="PF01408">
    <property type="entry name" value="GFO_IDH_MocA"/>
    <property type="match status" value="1"/>
</dbReference>
<dbReference type="Proteomes" id="UP000055060">
    <property type="component" value="Unassembled WGS sequence"/>
</dbReference>
<dbReference type="GO" id="GO:0000166">
    <property type="term" value="F:nucleotide binding"/>
    <property type="evidence" value="ECO:0007669"/>
    <property type="project" value="InterPro"/>
</dbReference>
<gene>
    <name evidence="4" type="ORF">LARV_00898</name>
</gene>